<keyword evidence="2" id="KW-1185">Reference proteome</keyword>
<evidence type="ECO:0000313" key="2">
    <source>
        <dbReference type="Proteomes" id="UP000318717"/>
    </source>
</evidence>
<reference evidence="1 2" key="1">
    <citation type="submission" date="2019-06" db="EMBL/GenBank/DDBJ databases">
        <title>Whole genome shotgun sequence of Vibrio inusitatus NBRC 102082.</title>
        <authorList>
            <person name="Hosoyama A."/>
            <person name="Uohara A."/>
            <person name="Ohji S."/>
            <person name="Ichikawa N."/>
        </authorList>
    </citation>
    <scope>NUCLEOTIDE SEQUENCE [LARGE SCALE GENOMIC DNA]</scope>
    <source>
        <strain evidence="1 2">NBRC 102082</strain>
    </source>
</reference>
<dbReference type="EMBL" id="BJLF01000001">
    <property type="protein sequence ID" value="GEA49278.1"/>
    <property type="molecule type" value="Genomic_DNA"/>
</dbReference>
<organism evidence="1 2">
    <name type="scientific">Vibrio inusitatus NBRC 102082</name>
    <dbReference type="NCBI Taxonomy" id="1219070"/>
    <lineage>
        <taxon>Bacteria</taxon>
        <taxon>Pseudomonadati</taxon>
        <taxon>Pseudomonadota</taxon>
        <taxon>Gammaproteobacteria</taxon>
        <taxon>Vibrionales</taxon>
        <taxon>Vibrionaceae</taxon>
        <taxon>Vibrio</taxon>
    </lineage>
</organism>
<dbReference type="AlphaFoldDB" id="A0A4Y3HQG7"/>
<accession>A0A4Y3HQG7</accession>
<proteinExistence type="predicted"/>
<gene>
    <name evidence="1" type="ORF">VIN01S_00820</name>
</gene>
<comment type="caution">
    <text evidence="1">The sequence shown here is derived from an EMBL/GenBank/DDBJ whole genome shotgun (WGS) entry which is preliminary data.</text>
</comment>
<name>A0A4Y3HQG7_9VIBR</name>
<sequence length="307" mass="35028">MRTITSFDKLGTMSLAVLGGRVKQVMKNTSRSSLDKALAMMSVNGSYLRTITKNTPNITNRLRVGRKVKAEHKFRFGDTSYSTDDHLTCAYILMSLIAQEVCKKIHFVTISLNDEETIKLWEVAEKTYGPTVSTTVARWFRYYPAIENAIVVVERSHNSNVITSNGIRPRLHLHILCLLSESDAEQLQRDLLLDKRKRIQIKDEWVSKYRYSDLDAIEEELLGPMPFDEPQGSDEWASRYKKYINGTLMVCTRHPICLRAVDYLTKELNKPIGRGPNYSLIGLNGVGDLRRELAKLCRILIKSEVLG</sequence>
<evidence type="ECO:0000313" key="1">
    <source>
        <dbReference type="EMBL" id="GEA49278.1"/>
    </source>
</evidence>
<dbReference type="Proteomes" id="UP000318717">
    <property type="component" value="Unassembled WGS sequence"/>
</dbReference>
<protein>
    <submittedName>
        <fullName evidence="1">Uncharacterized protein</fullName>
    </submittedName>
</protein>